<gene>
    <name evidence="4" type="ORF">FHS25_005505</name>
</gene>
<feature type="region of interest" description="Disordered" evidence="1">
    <location>
        <begin position="122"/>
        <end position="157"/>
    </location>
</feature>
<evidence type="ECO:0000313" key="5">
    <source>
        <dbReference type="Proteomes" id="UP000542811"/>
    </source>
</evidence>
<feature type="transmembrane region" description="Helical" evidence="2">
    <location>
        <begin position="54"/>
        <end position="73"/>
    </location>
</feature>
<evidence type="ECO:0000259" key="3">
    <source>
        <dbReference type="Pfam" id="PF01609"/>
    </source>
</evidence>
<dbReference type="Proteomes" id="UP000542811">
    <property type="component" value="Unassembled WGS sequence"/>
</dbReference>
<feature type="domain" description="Transposase IS4-like" evidence="3">
    <location>
        <begin position="20"/>
        <end position="65"/>
    </location>
</feature>
<proteinExistence type="predicted"/>
<evidence type="ECO:0000256" key="2">
    <source>
        <dbReference type="SAM" id="Phobius"/>
    </source>
</evidence>
<evidence type="ECO:0000256" key="1">
    <source>
        <dbReference type="SAM" id="MobiDB-lite"/>
    </source>
</evidence>
<keyword evidence="2" id="KW-1133">Transmembrane helix</keyword>
<feature type="region of interest" description="Disordered" evidence="1">
    <location>
        <begin position="1"/>
        <end position="24"/>
    </location>
</feature>
<evidence type="ECO:0000313" key="4">
    <source>
        <dbReference type="EMBL" id="MBB3164997.1"/>
    </source>
</evidence>
<comment type="caution">
    <text evidence="4">The sequence shown here is derived from an EMBL/GenBank/DDBJ whole genome shotgun (WGS) entry which is preliminary data.</text>
</comment>
<sequence>MTSAKPNAARHRAKAQPKVQRARDADLYKERKRIERFFSKLKQFRRAATRYDKLLVNVMGLAKLAAITVAIRVKQLSPVRLLRPGQLIVCGRTVDMLLYNAARKTRDPAGRHAYEMNMVHASCTPDRSKPGQPTEQAGFHKEDFPATVPRSRTSGRT</sequence>
<dbReference type="EMBL" id="JACHXX010000009">
    <property type="protein sequence ID" value="MBB3164997.1"/>
    <property type="molecule type" value="Genomic_DNA"/>
</dbReference>
<dbReference type="InterPro" id="IPR002559">
    <property type="entry name" value="Transposase_11"/>
</dbReference>
<organism evidence="4 5">
    <name type="scientific">Rhizobium laguerreae</name>
    <dbReference type="NCBI Taxonomy" id="1076926"/>
    <lineage>
        <taxon>Bacteria</taxon>
        <taxon>Pseudomonadati</taxon>
        <taxon>Pseudomonadota</taxon>
        <taxon>Alphaproteobacteria</taxon>
        <taxon>Hyphomicrobiales</taxon>
        <taxon>Rhizobiaceae</taxon>
        <taxon>Rhizobium/Agrobacterium group</taxon>
        <taxon>Rhizobium</taxon>
    </lineage>
</organism>
<protein>
    <recommendedName>
        <fullName evidence="3">Transposase IS4-like domain-containing protein</fullName>
    </recommendedName>
</protein>
<name>A0ABR6GFF2_9HYPH</name>
<keyword evidence="2" id="KW-0812">Transmembrane</keyword>
<reference evidence="4 5" key="1">
    <citation type="submission" date="2020-08" db="EMBL/GenBank/DDBJ databases">
        <title>Genomic Encyclopedia of Type Strains, Phase III (KMG-III): the genomes of soil and plant-associated and newly described type strains.</title>
        <authorList>
            <person name="Whitman W."/>
        </authorList>
    </citation>
    <scope>NUCLEOTIDE SEQUENCE [LARGE SCALE GENOMIC DNA]</scope>
    <source>
        <strain evidence="4 5">CECT 8280</strain>
    </source>
</reference>
<accession>A0ABR6GFF2</accession>
<keyword evidence="2" id="KW-0472">Membrane</keyword>
<keyword evidence="5" id="KW-1185">Reference proteome</keyword>
<dbReference type="Pfam" id="PF01609">
    <property type="entry name" value="DDE_Tnp_1"/>
    <property type="match status" value="1"/>
</dbReference>